<dbReference type="Proteomes" id="UP001183604">
    <property type="component" value="Unassembled WGS sequence"/>
</dbReference>
<keyword evidence="6" id="KW-1185">Reference proteome</keyword>
<reference evidence="3" key="1">
    <citation type="submission" date="2022-12" db="EMBL/GenBank/DDBJ databases">
        <title>Gycomyces niveus sp.nov., a novel actinomycete isolated from soil in Shouguang.</title>
        <authorList>
            <person name="Yang X."/>
        </authorList>
    </citation>
    <scope>NUCLEOTIDE SEQUENCE</scope>
    <source>
        <strain evidence="3">DSM 44724</strain>
    </source>
</reference>
<dbReference type="InterPro" id="IPR025406">
    <property type="entry name" value="DUF4132"/>
</dbReference>
<evidence type="ECO:0000313" key="4">
    <source>
        <dbReference type="EMBL" id="MDR7336978.1"/>
    </source>
</evidence>
<organism evidence="3 5">
    <name type="scientific">Glycomyces lechevalierae</name>
    <dbReference type="NCBI Taxonomy" id="256034"/>
    <lineage>
        <taxon>Bacteria</taxon>
        <taxon>Bacillati</taxon>
        <taxon>Actinomycetota</taxon>
        <taxon>Actinomycetes</taxon>
        <taxon>Glycomycetales</taxon>
        <taxon>Glycomycetaceae</taxon>
        <taxon>Glycomyces</taxon>
    </lineage>
</organism>
<comment type="caution">
    <text evidence="3">The sequence shown here is derived from an EMBL/GenBank/DDBJ whole genome shotgun (WGS) entry which is preliminary data.</text>
</comment>
<feature type="region of interest" description="Disordered" evidence="1">
    <location>
        <begin position="1"/>
        <end position="41"/>
    </location>
</feature>
<evidence type="ECO:0000256" key="1">
    <source>
        <dbReference type="SAM" id="MobiDB-lite"/>
    </source>
</evidence>
<feature type="domain" description="DUF4132" evidence="2">
    <location>
        <begin position="842"/>
        <end position="1024"/>
    </location>
</feature>
<sequence>MTASVAPQEDQVHFPSAWERHVKPTRTAGKPRKVASDADRGRQLLAEGEAGARGVLESMLHDRFKPAGFAFLDGTADPVGAAVAIAVMCHRLGGNPRWSSFLEQKTTASRAMFAGLVADHGLPFAAETAGMFFTLDTGRDPGGQIRLRQMHLNGNGWDHGVPDGLLADLRHRIAATDDYPAVREALARRRENPAERLAATLLAPDEQAWADEVCAEHQRHRPTQQATELLLTQAVTTPEQLDALGQVRVPAYRLEAPALANLAFRLGADAAPIVIDSVKDTHPVAWRRRLHKALAGLPSDEVAAYLVDRLHESDVMVVATGFAQRYPLRILRAVAARFPDASDARRKRLILLLQTDPAVEAALPHLDAAARAVLAPLFDTPDRKPYADPADLPRLLTAPPWTVKRAKRKAVVVEGLVPPPINRVVWAAGEQEAFAATGYGFGDSRDEDAWRKEARRLELRKLPSDEGLHFLAHAPRDIAAPVADRWHARPPFGYWGPDQLKRALARFETTVAFEIARGAGAEAATREAALPIANLPAARAMAEALVRLKSMRANAIAWLDRHAEDAAPLLVPDALGADKTLRKRAETALAILAARHGADAVREAAKQYGEEASAALESLLDADPLDPVGVAIPKAVAWAAPPLLPQVLLAGGERALPPSAIEHLLTVLAIATPEYPYAGVEVVAEACDGPSLARFSLALFEQWLQAGAPTGETWAMTQLAHFADDHTVRVLAPLVAAWPGEHQHQRAVKGLKVLGAIGTETAMRAVQSIARKAKFDAIRWEARVQIDAIAANLSLTADQLADRLVPDFGLGEGAALVLDYGPRRFAVRFDESLKPFVQDGDGKPRKTLPKPGKNDDASIAEDAYRRFAELKKDMRTVAADLVKRLESAMIDGREWTMADFRAYQVAHPLTGQLARRLVWTAEHAGARTAFRVAEDGTFSDVDDETFTPASEATVRLAHPALLASEAVQTWAELLADYEILQPFDQLHRPVLAFTPEELATGRLTRFEGATVETGRILGLTSRGWDRSGPMSGSVESSVSYPLPGGGSITVELDPGIYVGSVSAYPEQTLEGVSLAVPGGTRPEDLDPAVVSEALAGLARLTGGK</sequence>
<evidence type="ECO:0000259" key="2">
    <source>
        <dbReference type="Pfam" id="PF13569"/>
    </source>
</evidence>
<dbReference type="RefSeq" id="WP_270124683.1">
    <property type="nucleotide sequence ID" value="NZ_BAAAOM010000002.1"/>
</dbReference>
<evidence type="ECO:0000313" key="6">
    <source>
        <dbReference type="Proteomes" id="UP001183604"/>
    </source>
</evidence>
<evidence type="ECO:0000313" key="3">
    <source>
        <dbReference type="EMBL" id="MDA1388185.1"/>
    </source>
</evidence>
<proteinExistence type="predicted"/>
<dbReference type="AlphaFoldDB" id="A0A9X3SWT0"/>
<dbReference type="Pfam" id="PF13569">
    <property type="entry name" value="DUF4132"/>
    <property type="match status" value="1"/>
</dbReference>
<name>A0A9X3SWT0_9ACTN</name>
<dbReference type="Proteomes" id="UP001145799">
    <property type="component" value="Unassembled WGS sequence"/>
</dbReference>
<accession>A0A9X3SWT0</accession>
<feature type="region of interest" description="Disordered" evidence="1">
    <location>
        <begin position="837"/>
        <end position="857"/>
    </location>
</feature>
<gene>
    <name evidence="4" type="ORF">J2S69_000697</name>
    <name evidence="3" type="ORF">O2L01_24540</name>
</gene>
<dbReference type="EMBL" id="JAPZVQ010000024">
    <property type="protein sequence ID" value="MDA1388185.1"/>
    <property type="molecule type" value="Genomic_DNA"/>
</dbReference>
<dbReference type="EMBL" id="JAVDYD010000001">
    <property type="protein sequence ID" value="MDR7336978.1"/>
    <property type="molecule type" value="Genomic_DNA"/>
</dbReference>
<protein>
    <submittedName>
        <fullName evidence="3">DUF4132 domain-containing protein</fullName>
    </submittedName>
</protein>
<evidence type="ECO:0000313" key="5">
    <source>
        <dbReference type="Proteomes" id="UP001145799"/>
    </source>
</evidence>
<reference evidence="4 6" key="2">
    <citation type="submission" date="2023-07" db="EMBL/GenBank/DDBJ databases">
        <title>Sequencing the genomes of 1000 actinobacteria strains.</title>
        <authorList>
            <person name="Klenk H.-P."/>
        </authorList>
    </citation>
    <scope>NUCLEOTIDE SEQUENCE [LARGE SCALE GENOMIC DNA]</scope>
    <source>
        <strain evidence="4 6">DSM 44724</strain>
    </source>
</reference>